<accession>A0AAW2PNY6</accession>
<feature type="compositionally biased region" description="Basic residues" evidence="1">
    <location>
        <begin position="15"/>
        <end position="28"/>
    </location>
</feature>
<dbReference type="PANTHER" id="PTHR47489">
    <property type="entry name" value="ACYL-COA N-ACYLTRANSFERASES (NAT) SUPERFAMILY PROTEIN"/>
    <property type="match status" value="1"/>
</dbReference>
<proteinExistence type="predicted"/>
<evidence type="ECO:0000256" key="1">
    <source>
        <dbReference type="SAM" id="MobiDB-lite"/>
    </source>
</evidence>
<dbReference type="PANTHER" id="PTHR47489:SF2">
    <property type="entry name" value="GCN5-RELATED N-ACETYLTRANSFERASE 5, CHLOROPLASTIC"/>
    <property type="match status" value="1"/>
</dbReference>
<evidence type="ECO:0000313" key="2">
    <source>
        <dbReference type="EMBL" id="KAL0357962.1"/>
    </source>
</evidence>
<dbReference type="AlphaFoldDB" id="A0AAW2PNY6"/>
<feature type="region of interest" description="Disordered" evidence="1">
    <location>
        <begin position="1"/>
        <end position="28"/>
    </location>
</feature>
<reference evidence="2" key="1">
    <citation type="submission" date="2020-06" db="EMBL/GenBank/DDBJ databases">
        <authorList>
            <person name="Li T."/>
            <person name="Hu X."/>
            <person name="Zhang T."/>
            <person name="Song X."/>
            <person name="Zhang H."/>
            <person name="Dai N."/>
            <person name="Sheng W."/>
            <person name="Hou X."/>
            <person name="Wei L."/>
        </authorList>
    </citation>
    <scope>NUCLEOTIDE SEQUENCE</scope>
    <source>
        <strain evidence="2">KEN8</strain>
        <tissue evidence="2">Leaf</tissue>
    </source>
</reference>
<name>A0AAW2PNY6_9LAMI</name>
<feature type="region of interest" description="Disordered" evidence="1">
    <location>
        <begin position="244"/>
        <end position="266"/>
    </location>
</feature>
<protein>
    <submittedName>
        <fullName evidence="2">Uncharacterized protein</fullName>
    </submittedName>
</protein>
<sequence>MARTVSVSISLQSQPHRHRHLPSAAKHHHHPFLRFPKRNHCNLSFSVSASHSSSSSSSSSVPNPLQTGRFLTNEELENLEFLGNYSYHQELESGLLWVRLMREEEMDMTVTLLSESFAESMMMATGYVKLLEFLVKNYLIERRAMMPHSATLLGIYRENGEEDFELAGTVELTFDKKGANANPPTPTPPKNSPYICNMAVRKSLRRIIDEGPFNMYIKAGYSIVKTDSILTLLTLQRRRHLMRKELPDSENASELDTGNEQPTSSV</sequence>
<feature type="compositionally biased region" description="Polar residues" evidence="1">
    <location>
        <begin position="1"/>
        <end position="14"/>
    </location>
</feature>
<reference evidence="2" key="2">
    <citation type="journal article" date="2024" name="Plant">
        <title>Genomic evolution and insights into agronomic trait innovations of Sesamum species.</title>
        <authorList>
            <person name="Miao H."/>
            <person name="Wang L."/>
            <person name="Qu L."/>
            <person name="Liu H."/>
            <person name="Sun Y."/>
            <person name="Le M."/>
            <person name="Wang Q."/>
            <person name="Wei S."/>
            <person name="Zheng Y."/>
            <person name="Lin W."/>
            <person name="Duan Y."/>
            <person name="Cao H."/>
            <person name="Xiong S."/>
            <person name="Wang X."/>
            <person name="Wei L."/>
            <person name="Li C."/>
            <person name="Ma Q."/>
            <person name="Ju M."/>
            <person name="Zhao R."/>
            <person name="Li G."/>
            <person name="Mu C."/>
            <person name="Tian Q."/>
            <person name="Mei H."/>
            <person name="Zhang T."/>
            <person name="Gao T."/>
            <person name="Zhang H."/>
        </authorList>
    </citation>
    <scope>NUCLEOTIDE SEQUENCE</scope>
    <source>
        <strain evidence="2">KEN8</strain>
    </source>
</reference>
<dbReference type="EMBL" id="JACGWM010000008">
    <property type="protein sequence ID" value="KAL0357962.1"/>
    <property type="molecule type" value="Genomic_DNA"/>
</dbReference>
<comment type="caution">
    <text evidence="2">The sequence shown here is derived from an EMBL/GenBank/DDBJ whole genome shotgun (WGS) entry which is preliminary data.</text>
</comment>
<organism evidence="2">
    <name type="scientific">Sesamum calycinum</name>
    <dbReference type="NCBI Taxonomy" id="2727403"/>
    <lineage>
        <taxon>Eukaryota</taxon>
        <taxon>Viridiplantae</taxon>
        <taxon>Streptophyta</taxon>
        <taxon>Embryophyta</taxon>
        <taxon>Tracheophyta</taxon>
        <taxon>Spermatophyta</taxon>
        <taxon>Magnoliopsida</taxon>
        <taxon>eudicotyledons</taxon>
        <taxon>Gunneridae</taxon>
        <taxon>Pentapetalae</taxon>
        <taxon>asterids</taxon>
        <taxon>lamiids</taxon>
        <taxon>Lamiales</taxon>
        <taxon>Pedaliaceae</taxon>
        <taxon>Sesamum</taxon>
    </lineage>
</organism>
<feature type="compositionally biased region" description="Polar residues" evidence="1">
    <location>
        <begin position="250"/>
        <end position="266"/>
    </location>
</feature>
<gene>
    <name evidence="2" type="ORF">Scaly_1481900</name>
</gene>